<evidence type="ECO:0000313" key="4">
    <source>
        <dbReference type="EMBL" id="GAA6408406.1"/>
    </source>
</evidence>
<name>A0ABQ0BAA9_9FIRM</name>
<protein>
    <submittedName>
        <fullName evidence="4">TetR/AcrR family transcriptional regulator</fullName>
    </submittedName>
</protein>
<accession>A0ABQ0BAA9</accession>
<dbReference type="InterPro" id="IPR036271">
    <property type="entry name" value="Tet_transcr_reg_TetR-rel_C_sf"/>
</dbReference>
<dbReference type="InterPro" id="IPR050624">
    <property type="entry name" value="HTH-type_Tx_Regulator"/>
</dbReference>
<feature type="DNA-binding region" description="H-T-H motif" evidence="2">
    <location>
        <begin position="33"/>
        <end position="52"/>
    </location>
</feature>
<gene>
    <name evidence="4" type="ORF">K040078D81_25230</name>
</gene>
<dbReference type="PRINTS" id="PR00455">
    <property type="entry name" value="HTHTETR"/>
</dbReference>
<feature type="domain" description="HTH tetR-type" evidence="3">
    <location>
        <begin position="10"/>
        <end position="70"/>
    </location>
</feature>
<dbReference type="Pfam" id="PF00440">
    <property type="entry name" value="TetR_N"/>
    <property type="match status" value="1"/>
</dbReference>
<dbReference type="EMBL" id="BAABYW010000001">
    <property type="protein sequence ID" value="GAA6408406.1"/>
    <property type="molecule type" value="Genomic_DNA"/>
</dbReference>
<evidence type="ECO:0000313" key="5">
    <source>
        <dbReference type="Proteomes" id="UP001600943"/>
    </source>
</evidence>
<dbReference type="Proteomes" id="UP001600943">
    <property type="component" value="Unassembled WGS sequence"/>
</dbReference>
<dbReference type="SUPFAM" id="SSF46689">
    <property type="entry name" value="Homeodomain-like"/>
    <property type="match status" value="1"/>
</dbReference>
<dbReference type="SUPFAM" id="SSF48498">
    <property type="entry name" value="Tetracyclin repressor-like, C-terminal domain"/>
    <property type="match status" value="1"/>
</dbReference>
<dbReference type="InterPro" id="IPR001647">
    <property type="entry name" value="HTH_TetR"/>
</dbReference>
<dbReference type="InterPro" id="IPR009057">
    <property type="entry name" value="Homeodomain-like_sf"/>
</dbReference>
<evidence type="ECO:0000256" key="1">
    <source>
        <dbReference type="ARBA" id="ARBA00023125"/>
    </source>
</evidence>
<keyword evidence="5" id="KW-1185">Reference proteome</keyword>
<dbReference type="Gene3D" id="1.10.357.10">
    <property type="entry name" value="Tetracycline Repressor, domain 2"/>
    <property type="match status" value="1"/>
</dbReference>
<dbReference type="PANTHER" id="PTHR43479:SF11">
    <property type="entry name" value="ACREF_ENVCD OPERON REPRESSOR-RELATED"/>
    <property type="match status" value="1"/>
</dbReference>
<organism evidence="4 5">
    <name type="scientific">Blautia hominis</name>
    <dbReference type="NCBI Taxonomy" id="2025493"/>
    <lineage>
        <taxon>Bacteria</taxon>
        <taxon>Bacillati</taxon>
        <taxon>Bacillota</taxon>
        <taxon>Clostridia</taxon>
        <taxon>Lachnospirales</taxon>
        <taxon>Lachnospiraceae</taxon>
        <taxon>Blautia</taxon>
    </lineage>
</organism>
<evidence type="ECO:0000256" key="2">
    <source>
        <dbReference type="PROSITE-ProRule" id="PRU00335"/>
    </source>
</evidence>
<dbReference type="Gene3D" id="1.10.10.60">
    <property type="entry name" value="Homeodomain-like"/>
    <property type="match status" value="1"/>
</dbReference>
<sequence length="208" mass="25098">MNEKFSSLPQEKQQAVINAAMEVFGKNEYKKASTDLIAAKAGISKGLLFYYFRNKKELYLYIYNCLIETMQEQIVDERFRSITDFFELLRYASTYKVKMLDKYPFILDFALRAFYSEKEDVSDELKNVNTMQEDVLFQICFGHIDTYKFKEDIEPFKVYKMLRWMGDGYIHDIQMSGAEFCLDEMLRQFEEWMELFQKLVYKEEYRKK</sequence>
<comment type="caution">
    <text evidence="4">The sequence shown here is derived from an EMBL/GenBank/DDBJ whole genome shotgun (WGS) entry which is preliminary data.</text>
</comment>
<dbReference type="PANTHER" id="PTHR43479">
    <property type="entry name" value="ACREF/ENVCD OPERON REPRESSOR-RELATED"/>
    <property type="match status" value="1"/>
</dbReference>
<dbReference type="PROSITE" id="PS50977">
    <property type="entry name" value="HTH_TETR_2"/>
    <property type="match status" value="1"/>
</dbReference>
<dbReference type="RefSeq" id="WP_095172910.1">
    <property type="nucleotide sequence ID" value="NZ_BAABYW010000001.1"/>
</dbReference>
<keyword evidence="1 2" id="KW-0238">DNA-binding</keyword>
<reference evidence="4 5" key="1">
    <citation type="submission" date="2024-04" db="EMBL/GenBank/DDBJ databases">
        <title>Defined microbial consortia suppress multidrug-resistant proinflammatory Enterobacteriaceae via ecological control.</title>
        <authorList>
            <person name="Furuichi M."/>
            <person name="Kawaguchi T."/>
            <person name="Pust M."/>
            <person name="Yasuma K."/>
            <person name="Plichta D."/>
            <person name="Hasegawa N."/>
            <person name="Ohya T."/>
            <person name="Bhattarai S."/>
            <person name="Sasajima S."/>
            <person name="Aoto Y."/>
            <person name="Tuganbaev T."/>
            <person name="Yaginuma M."/>
            <person name="Ueda M."/>
            <person name="Okahashi N."/>
            <person name="Amafuji K."/>
            <person name="Kiridooshi Y."/>
            <person name="Sugita K."/>
            <person name="Strazar M."/>
            <person name="Skelly A."/>
            <person name="Suda W."/>
            <person name="Hattori M."/>
            <person name="Nakamoto N."/>
            <person name="Caballero S."/>
            <person name="Norman J."/>
            <person name="Olle B."/>
            <person name="Tanoue T."/>
            <person name="Arita M."/>
            <person name="Bucci V."/>
            <person name="Atarashi K."/>
            <person name="Xavier R."/>
            <person name="Honda K."/>
        </authorList>
    </citation>
    <scope>NUCLEOTIDE SEQUENCE [LARGE SCALE GENOMIC DNA]</scope>
    <source>
        <strain evidence="5">k04-0078-D8-1</strain>
    </source>
</reference>
<proteinExistence type="predicted"/>
<evidence type="ECO:0000259" key="3">
    <source>
        <dbReference type="PROSITE" id="PS50977"/>
    </source>
</evidence>